<name>A0A484TR33_9ZZZZ</name>
<evidence type="ECO:0000256" key="1">
    <source>
        <dbReference type="SAM" id="MobiDB-lite"/>
    </source>
</evidence>
<proteinExistence type="predicted"/>
<evidence type="ECO:0000313" key="2">
    <source>
        <dbReference type="EMBL" id="VFR77422.1"/>
    </source>
</evidence>
<reference evidence="2" key="1">
    <citation type="submission" date="2019-03" db="EMBL/GenBank/DDBJ databases">
        <authorList>
            <person name="Danneels B."/>
        </authorList>
    </citation>
    <scope>NUCLEOTIDE SEQUENCE</scope>
</reference>
<organism evidence="2">
    <name type="scientific">plant metagenome</name>
    <dbReference type="NCBI Taxonomy" id="1297885"/>
    <lineage>
        <taxon>unclassified sequences</taxon>
        <taxon>metagenomes</taxon>
        <taxon>organismal metagenomes</taxon>
    </lineage>
</organism>
<protein>
    <submittedName>
        <fullName evidence="2">Uncharacterized protein</fullName>
    </submittedName>
</protein>
<evidence type="ECO:0000313" key="3">
    <source>
        <dbReference type="EMBL" id="VFR96740.1"/>
    </source>
</evidence>
<feature type="region of interest" description="Disordered" evidence="1">
    <location>
        <begin position="1"/>
        <end position="25"/>
    </location>
</feature>
<dbReference type="EMBL" id="CAADIN010000039">
    <property type="protein sequence ID" value="VFR96740.1"/>
    <property type="molecule type" value="Genomic_DNA"/>
</dbReference>
<accession>A0A484TR33</accession>
<sequence length="38" mass="3826">MGAAHGECGKRLPGLNGSRLAGLPAGPAMICRSQDYLG</sequence>
<gene>
    <name evidence="2" type="ORF">ISE1_1091</name>
    <name evidence="3" type="ORF">ISE2_1129</name>
</gene>
<dbReference type="AlphaFoldDB" id="A0A484TR33"/>
<dbReference type="EMBL" id="CAADIM010000014">
    <property type="protein sequence ID" value="VFR77422.1"/>
    <property type="molecule type" value="Genomic_DNA"/>
</dbReference>